<dbReference type="InterPro" id="IPR024705">
    <property type="entry name" value="Ssp411"/>
</dbReference>
<evidence type="ECO:0000313" key="2">
    <source>
        <dbReference type="EMBL" id="KAF2894107.1"/>
    </source>
</evidence>
<comment type="caution">
    <text evidence="2">The sequence shown here is derived from an EMBL/GenBank/DDBJ whole genome shotgun (WGS) entry which is preliminary data.</text>
</comment>
<dbReference type="Gene3D" id="1.50.10.10">
    <property type="match status" value="1"/>
</dbReference>
<dbReference type="CDD" id="cd02955">
    <property type="entry name" value="SSP411"/>
    <property type="match status" value="1"/>
</dbReference>
<dbReference type="Pfam" id="PF03190">
    <property type="entry name" value="Thioredox_DsbH"/>
    <property type="match status" value="1"/>
</dbReference>
<dbReference type="AlphaFoldDB" id="A0A8K0CZB6"/>
<dbReference type="InterPro" id="IPR012341">
    <property type="entry name" value="6hp_glycosidase-like_sf"/>
</dbReference>
<evidence type="ECO:0000259" key="1">
    <source>
        <dbReference type="Pfam" id="PF03190"/>
    </source>
</evidence>
<dbReference type="InterPro" id="IPR008928">
    <property type="entry name" value="6-hairpin_glycosidase_sf"/>
</dbReference>
<dbReference type="EMBL" id="VTPC01007345">
    <property type="protein sequence ID" value="KAF2894107.1"/>
    <property type="molecule type" value="Genomic_DNA"/>
</dbReference>
<sequence>MISSRFVHNTGVVQSIFRRLSASTGDLRFNNLHVCSGTSVCCNKLVESLDQTSRFRSLSTGHKPAFVSLRTMSAEASGSSTSKQKKNRLALEKSPYLLQHATNPVDWYPWGDEAFEKAKKENKLIFLSVGYSTCHWCHVMEKESFESEAVAKIMNEHYVNIKVDREERPDVDRMYMSFIQATTGSGGWPMSVFLTPNLEPLAGGTYFPPEDMFGRPGFKTVLNNIAEQWKTKQTAIASSGKHSLDILKQVSEREFSGSQNIDIPAEECGKKCIQQLTRNFEPDFGGFSRAPKFPQPSNFNLLFHIYSRDKDSEQGKHVLEMCLHTLKKMAYGGIHDHVNCGFARYSVDRKWHVPHFEKMLYDQGQLAVSYCDAYLVTKDLFYADIVRDILKYVSRDLSHPLGGFYGAEDADSYPSEGAKHKQEGAFCVWEYDEIQNLIPDKKHAEILCFHYNIKPNGNVDPAQDPHHELKKKNVLVVFGSYEQTAEKFGITVEALKEILEKCHKILYDVRQKRPKPHVDTKIVTSWNGLMISGFAKAGFVLKDQSYTNRAILAANFIKKFLYNEENKSLIRCCYRGDDGQVSQISTPIPGFLDDYAFLIRGLLDLYEASLDADWLQWAETLQEQQDRRFWDLQNYGYFTSPEGDPSILIRGKEGKWFSLI</sequence>
<dbReference type="SUPFAM" id="SSF48208">
    <property type="entry name" value="Six-hairpin glycosidases"/>
    <property type="match status" value="1"/>
</dbReference>
<keyword evidence="3" id="KW-1185">Reference proteome</keyword>
<proteinExistence type="predicted"/>
<dbReference type="OrthoDB" id="1923667at2759"/>
<protein>
    <recommendedName>
        <fullName evidence="1">Spermatogenesis-associated protein 20-like TRX domain-containing protein</fullName>
    </recommendedName>
</protein>
<evidence type="ECO:0000313" key="3">
    <source>
        <dbReference type="Proteomes" id="UP000801492"/>
    </source>
</evidence>
<dbReference type="PANTHER" id="PTHR42899">
    <property type="entry name" value="SPERMATOGENESIS-ASSOCIATED PROTEIN 20"/>
    <property type="match status" value="1"/>
</dbReference>
<dbReference type="PIRSF" id="PIRSF006402">
    <property type="entry name" value="UCP006402_thioredoxin"/>
    <property type="match status" value="1"/>
</dbReference>
<dbReference type="InterPro" id="IPR004879">
    <property type="entry name" value="Ssp411-like_TRX"/>
</dbReference>
<organism evidence="2 3">
    <name type="scientific">Ignelater luminosus</name>
    <name type="common">Cucubano</name>
    <name type="synonym">Pyrophorus luminosus</name>
    <dbReference type="NCBI Taxonomy" id="2038154"/>
    <lineage>
        <taxon>Eukaryota</taxon>
        <taxon>Metazoa</taxon>
        <taxon>Ecdysozoa</taxon>
        <taxon>Arthropoda</taxon>
        <taxon>Hexapoda</taxon>
        <taxon>Insecta</taxon>
        <taxon>Pterygota</taxon>
        <taxon>Neoptera</taxon>
        <taxon>Endopterygota</taxon>
        <taxon>Coleoptera</taxon>
        <taxon>Polyphaga</taxon>
        <taxon>Elateriformia</taxon>
        <taxon>Elateroidea</taxon>
        <taxon>Elateridae</taxon>
        <taxon>Agrypninae</taxon>
        <taxon>Pyrophorini</taxon>
        <taxon>Ignelater</taxon>
    </lineage>
</organism>
<dbReference type="Gene3D" id="3.40.30.10">
    <property type="entry name" value="Glutaredoxin"/>
    <property type="match status" value="1"/>
</dbReference>
<dbReference type="GO" id="GO:0005975">
    <property type="term" value="P:carbohydrate metabolic process"/>
    <property type="evidence" value="ECO:0007669"/>
    <property type="project" value="InterPro"/>
</dbReference>
<feature type="domain" description="Spermatogenesis-associated protein 20-like TRX" evidence="1">
    <location>
        <begin position="86"/>
        <end position="245"/>
    </location>
</feature>
<gene>
    <name evidence="2" type="ORF">ILUMI_12065</name>
</gene>
<dbReference type="PANTHER" id="PTHR42899:SF1">
    <property type="entry name" value="SPERMATOGENESIS-ASSOCIATED PROTEIN 20"/>
    <property type="match status" value="1"/>
</dbReference>
<accession>A0A8K0CZB6</accession>
<dbReference type="SUPFAM" id="SSF52833">
    <property type="entry name" value="Thioredoxin-like"/>
    <property type="match status" value="1"/>
</dbReference>
<dbReference type="Proteomes" id="UP000801492">
    <property type="component" value="Unassembled WGS sequence"/>
</dbReference>
<dbReference type="InterPro" id="IPR036249">
    <property type="entry name" value="Thioredoxin-like_sf"/>
</dbReference>
<name>A0A8K0CZB6_IGNLU</name>
<reference evidence="2" key="1">
    <citation type="submission" date="2019-08" db="EMBL/GenBank/DDBJ databases">
        <title>The genome of the North American firefly Photinus pyralis.</title>
        <authorList>
            <consortium name="Photinus pyralis genome working group"/>
            <person name="Fallon T.R."/>
            <person name="Sander Lower S.E."/>
            <person name="Weng J.-K."/>
        </authorList>
    </citation>
    <scope>NUCLEOTIDE SEQUENCE</scope>
    <source>
        <strain evidence="2">TRF0915ILg1</strain>
        <tissue evidence="2">Whole body</tissue>
    </source>
</reference>